<gene>
    <name evidence="3" type="ORF">LSALG_LOCUS31876</name>
</gene>
<dbReference type="AlphaFoldDB" id="A0AA35ZIZ4"/>
<dbReference type="InterPro" id="IPR036047">
    <property type="entry name" value="F-box-like_dom_sf"/>
</dbReference>
<dbReference type="PROSITE" id="PS50102">
    <property type="entry name" value="RRM"/>
    <property type="match status" value="1"/>
</dbReference>
<dbReference type="PANTHER" id="PTHR32212:SF467">
    <property type="entry name" value="LEUCINE-RICH REPEAT DOMAIN SUPERFAMILY, F-BOX-LIKE DOMAIN SUPERFAMILY"/>
    <property type="match status" value="1"/>
</dbReference>
<accession>A0AA35ZIZ4</accession>
<feature type="domain" description="RRM" evidence="2">
    <location>
        <begin position="33"/>
        <end position="110"/>
    </location>
</feature>
<dbReference type="InterPro" id="IPR055411">
    <property type="entry name" value="LRR_FXL15/At3g58940/PEG3-like"/>
</dbReference>
<protein>
    <recommendedName>
        <fullName evidence="2">RRM domain-containing protein</fullName>
    </recommendedName>
</protein>
<reference evidence="3" key="1">
    <citation type="submission" date="2023-04" db="EMBL/GenBank/DDBJ databases">
        <authorList>
            <person name="Vijverberg K."/>
            <person name="Xiong W."/>
            <person name="Schranz E."/>
        </authorList>
    </citation>
    <scope>NUCLEOTIDE SEQUENCE</scope>
</reference>
<evidence type="ECO:0000259" key="2">
    <source>
        <dbReference type="PROSITE" id="PS50102"/>
    </source>
</evidence>
<dbReference type="PANTHER" id="PTHR32212">
    <property type="entry name" value="CYCLIN-LIKE F-BOX"/>
    <property type="match status" value="1"/>
</dbReference>
<organism evidence="3 4">
    <name type="scientific">Lactuca saligna</name>
    <name type="common">Willowleaf lettuce</name>
    <dbReference type="NCBI Taxonomy" id="75948"/>
    <lineage>
        <taxon>Eukaryota</taxon>
        <taxon>Viridiplantae</taxon>
        <taxon>Streptophyta</taxon>
        <taxon>Embryophyta</taxon>
        <taxon>Tracheophyta</taxon>
        <taxon>Spermatophyta</taxon>
        <taxon>Magnoliopsida</taxon>
        <taxon>eudicotyledons</taxon>
        <taxon>Gunneridae</taxon>
        <taxon>Pentapetalae</taxon>
        <taxon>asterids</taxon>
        <taxon>campanulids</taxon>
        <taxon>Asterales</taxon>
        <taxon>Asteraceae</taxon>
        <taxon>Cichorioideae</taxon>
        <taxon>Cichorieae</taxon>
        <taxon>Lactucinae</taxon>
        <taxon>Lactuca</taxon>
    </lineage>
</organism>
<sequence length="592" mass="67085">MGRSFKPKVNSSVDLEWKINTCKNGTPNKEKAVSIYITNFPPNMESQDLWKMCGEVGTVSDVYLGRKLSKLGKRFAFVRFLRVQDESELARKLSAIWIGNHHVFATVAGFGRKQKPFHQLETRKEEGNSNNDLENVVTEMKDGVTKAEGKEDRISALPDCLLHEILSRLPTTKDAIKTDTLSKRWKHLWTWVPSLIFRDDNYPPLEFASFIYKTLSKFHGLKLKKFQVFTINGHHYHNRYNICRRFEAHANNWIRYAMNCNVEELNFEFWCTGSEAAVLLDQIFFINSCFTDLRLLGCKFNPIGSISWKNLRSLSIFHGKLDEDLIENILSGSPLLETLELGECYGYKRLDITSKSLKNLVFSGYLDMDNYNGGDLSLRMLLLLNVASLVKAKLDYFNLGDCEPTPVGEGMLKGFIVNLRHVKELTSLELRASLLTYNFFFAFTIYVFILKLLEAKGFIFPPNIKAQDSIWTSLVAGSKWECIPSSFVSVSYLQAFRSSSSYLCRPPPSIVITITDLASTSGRAGCHRSGIGHIIVVALLSLSFSTNSPSIVISLHSVLSAFIEEEVNPHIKNRGRKWGRKVTDTQEGTGDT</sequence>
<evidence type="ECO:0000313" key="3">
    <source>
        <dbReference type="EMBL" id="CAI9292832.1"/>
    </source>
</evidence>
<dbReference type="InterPro" id="IPR012677">
    <property type="entry name" value="Nucleotide-bd_a/b_plait_sf"/>
</dbReference>
<dbReference type="Pfam" id="PF00076">
    <property type="entry name" value="RRM_1"/>
    <property type="match status" value="1"/>
</dbReference>
<dbReference type="SMART" id="SM00256">
    <property type="entry name" value="FBOX"/>
    <property type="match status" value="1"/>
</dbReference>
<evidence type="ECO:0000313" key="4">
    <source>
        <dbReference type="Proteomes" id="UP001177003"/>
    </source>
</evidence>
<dbReference type="Gene3D" id="3.80.10.10">
    <property type="entry name" value="Ribonuclease Inhibitor"/>
    <property type="match status" value="1"/>
</dbReference>
<dbReference type="InterPro" id="IPR032675">
    <property type="entry name" value="LRR_dom_sf"/>
</dbReference>
<keyword evidence="1" id="KW-0694">RNA-binding</keyword>
<dbReference type="CDD" id="cd00590">
    <property type="entry name" value="RRM_SF"/>
    <property type="match status" value="1"/>
</dbReference>
<dbReference type="Gene3D" id="3.30.70.330">
    <property type="match status" value="1"/>
</dbReference>
<name>A0AA35ZIZ4_LACSI</name>
<dbReference type="GO" id="GO:0003723">
    <property type="term" value="F:RNA binding"/>
    <property type="evidence" value="ECO:0007669"/>
    <property type="project" value="UniProtKB-UniRule"/>
</dbReference>
<dbReference type="Pfam" id="PF24758">
    <property type="entry name" value="LRR_At5g56370"/>
    <property type="match status" value="1"/>
</dbReference>
<dbReference type="InterPro" id="IPR053781">
    <property type="entry name" value="F-box_AtFBL13-like"/>
</dbReference>
<evidence type="ECO:0000256" key="1">
    <source>
        <dbReference type="PROSITE-ProRule" id="PRU00176"/>
    </source>
</evidence>
<dbReference type="SUPFAM" id="SSF81383">
    <property type="entry name" value="F-box domain"/>
    <property type="match status" value="1"/>
</dbReference>
<dbReference type="InterPro" id="IPR000504">
    <property type="entry name" value="RRM_dom"/>
</dbReference>
<dbReference type="Proteomes" id="UP001177003">
    <property type="component" value="Chromosome 7"/>
</dbReference>
<dbReference type="InterPro" id="IPR035979">
    <property type="entry name" value="RBD_domain_sf"/>
</dbReference>
<dbReference type="InterPro" id="IPR001810">
    <property type="entry name" value="F-box_dom"/>
</dbReference>
<dbReference type="SMART" id="SM00360">
    <property type="entry name" value="RRM"/>
    <property type="match status" value="1"/>
</dbReference>
<dbReference type="SUPFAM" id="SSF54928">
    <property type="entry name" value="RNA-binding domain, RBD"/>
    <property type="match status" value="1"/>
</dbReference>
<keyword evidence="4" id="KW-1185">Reference proteome</keyword>
<dbReference type="EMBL" id="OX465083">
    <property type="protein sequence ID" value="CAI9292832.1"/>
    <property type="molecule type" value="Genomic_DNA"/>
</dbReference>
<dbReference type="CDD" id="cd22160">
    <property type="entry name" value="F-box_AtFBL13-like"/>
    <property type="match status" value="1"/>
</dbReference>
<proteinExistence type="predicted"/>
<dbReference type="SUPFAM" id="SSF52047">
    <property type="entry name" value="RNI-like"/>
    <property type="match status" value="1"/>
</dbReference>